<feature type="region of interest" description="Disordered" evidence="8">
    <location>
        <begin position="124"/>
        <end position="145"/>
    </location>
</feature>
<dbReference type="Gene3D" id="3.40.50.300">
    <property type="entry name" value="P-loop containing nucleotide triphosphate hydrolases"/>
    <property type="match status" value="1"/>
</dbReference>
<comment type="caution">
    <text evidence="9">The sequence shown here is derived from an EMBL/GenBank/DDBJ whole genome shotgun (WGS) entry which is preliminary data.</text>
</comment>
<evidence type="ECO:0000256" key="2">
    <source>
        <dbReference type="ARBA" id="ARBA00006235"/>
    </source>
</evidence>
<dbReference type="PRINTS" id="PR02100">
    <property type="entry name" value="GENEIEX1"/>
</dbReference>
<accession>A0A6G0I2G0</accession>
<evidence type="ECO:0000313" key="9">
    <source>
        <dbReference type="EMBL" id="KAE8285396.1"/>
    </source>
</evidence>
<evidence type="ECO:0000256" key="4">
    <source>
        <dbReference type="ARBA" id="ARBA00022741"/>
    </source>
</evidence>
<keyword evidence="4" id="KW-0547">Nucleotide-binding</keyword>
<reference evidence="9 10" key="1">
    <citation type="submission" date="2019-07" db="EMBL/GenBank/DDBJ databases">
        <title>Chromosome genome assembly for large yellow croaker.</title>
        <authorList>
            <person name="Xiao S."/>
        </authorList>
    </citation>
    <scope>NUCLEOTIDE SEQUENCE [LARGE SCALE GENOMIC DNA]</scope>
    <source>
        <strain evidence="9">JMULYC20181020</strain>
        <tissue evidence="9">Muscle</tissue>
    </source>
</reference>
<dbReference type="GO" id="GO:0005788">
    <property type="term" value="C:endoplasmic reticulum lumen"/>
    <property type="evidence" value="ECO:0007669"/>
    <property type="project" value="TreeGrafter"/>
</dbReference>
<organism evidence="9 10">
    <name type="scientific">Larimichthys crocea</name>
    <name type="common">Large yellow croaker</name>
    <name type="synonym">Pseudosciaena crocea</name>
    <dbReference type="NCBI Taxonomy" id="215358"/>
    <lineage>
        <taxon>Eukaryota</taxon>
        <taxon>Metazoa</taxon>
        <taxon>Chordata</taxon>
        <taxon>Craniata</taxon>
        <taxon>Vertebrata</taxon>
        <taxon>Euteleostomi</taxon>
        <taxon>Actinopterygii</taxon>
        <taxon>Neopterygii</taxon>
        <taxon>Teleostei</taxon>
        <taxon>Neoteleostei</taxon>
        <taxon>Acanthomorphata</taxon>
        <taxon>Eupercaria</taxon>
        <taxon>Sciaenidae</taxon>
        <taxon>Larimichthys</taxon>
    </lineage>
</organism>
<dbReference type="GO" id="GO:0005524">
    <property type="term" value="F:ATP binding"/>
    <property type="evidence" value="ECO:0007669"/>
    <property type="project" value="UniProtKB-KW"/>
</dbReference>
<evidence type="ECO:0000256" key="6">
    <source>
        <dbReference type="ARBA" id="ARBA00022989"/>
    </source>
</evidence>
<dbReference type="AlphaFoldDB" id="A0A6G0I2G0"/>
<dbReference type="GO" id="GO:0016020">
    <property type="term" value="C:membrane"/>
    <property type="evidence" value="ECO:0007669"/>
    <property type="project" value="UniProtKB-SubCell"/>
</dbReference>
<evidence type="ECO:0000256" key="5">
    <source>
        <dbReference type="ARBA" id="ARBA00022840"/>
    </source>
</evidence>
<keyword evidence="5" id="KW-0067">ATP-binding</keyword>
<dbReference type="InterPro" id="IPR024829">
    <property type="entry name" value="IEX-1"/>
</dbReference>
<evidence type="ECO:0000256" key="8">
    <source>
        <dbReference type="SAM" id="MobiDB-lite"/>
    </source>
</evidence>
<name>A0A6G0I2G0_LARCR</name>
<dbReference type="InterPro" id="IPR010448">
    <property type="entry name" value="Torsin"/>
</dbReference>
<comment type="similarity">
    <text evidence="2">Belongs to the ClpA/ClpB family. Torsin subfamily.</text>
</comment>
<comment type="subcellular location">
    <subcellularLocation>
        <location evidence="1">Membrane</location>
        <topology evidence="1">Single-pass membrane protein</topology>
    </subcellularLocation>
</comment>
<feature type="compositionally biased region" description="Basic residues" evidence="8">
    <location>
        <begin position="124"/>
        <end position="134"/>
    </location>
</feature>
<dbReference type="EMBL" id="REGW02000016">
    <property type="protein sequence ID" value="KAE8285396.1"/>
    <property type="molecule type" value="Genomic_DNA"/>
</dbReference>
<keyword evidence="7" id="KW-0472">Membrane</keyword>
<dbReference type="PANTHER" id="PTHR10760">
    <property type="entry name" value="TORSIN"/>
    <property type="match status" value="1"/>
</dbReference>
<evidence type="ECO:0000256" key="3">
    <source>
        <dbReference type="ARBA" id="ARBA00022692"/>
    </source>
</evidence>
<proteinExistence type="inferred from homology"/>
<dbReference type="InterPro" id="IPR027417">
    <property type="entry name" value="P-loop_NTPase"/>
</dbReference>
<feature type="region of interest" description="Disordered" evidence="8">
    <location>
        <begin position="259"/>
        <end position="324"/>
    </location>
</feature>
<feature type="region of interest" description="Disordered" evidence="8">
    <location>
        <begin position="1"/>
        <end position="57"/>
    </location>
</feature>
<sequence length="324" mass="36063">MSDQDSSSTSASQTEEELEEELEMDGEVNGEVNREVEGEQEEDNDRSSERSAAPSLSSFSSSLRAVIRIKQKYQAMKKRRQELALGLGGAGNPTGAAPRTSPKIFTFDGLTPIAYSTLAAAAPQRKKRKRRKRVLFPNSGGCRAPPKQEQSRAKYCLYLLFAIVFMQVYNAIENLDDHVLRYDLEGLEKTLRREVFGQQGAVEGLLSHLKDYLSTYVHNKPLVVSLHGPSGVGKSPWDASWPDTSAPWLGRRWCSSTTSSITAPRRQTPCTAPATSPLSSRRWSNEPRRRRRSRSSSSTRPSTCTTRSWTCCRSSSPRNSPTNT</sequence>
<keyword evidence="6" id="KW-1133">Transmembrane helix</keyword>
<keyword evidence="3" id="KW-0812">Transmembrane</keyword>
<evidence type="ECO:0000313" key="10">
    <source>
        <dbReference type="Proteomes" id="UP000424527"/>
    </source>
</evidence>
<dbReference type="GO" id="GO:0005635">
    <property type="term" value="C:nuclear envelope"/>
    <property type="evidence" value="ECO:0007669"/>
    <property type="project" value="TreeGrafter"/>
</dbReference>
<dbReference type="Pfam" id="PF06309">
    <property type="entry name" value="Torsin"/>
    <property type="match status" value="1"/>
</dbReference>
<evidence type="ECO:0000256" key="7">
    <source>
        <dbReference type="ARBA" id="ARBA00023136"/>
    </source>
</evidence>
<evidence type="ECO:0000256" key="1">
    <source>
        <dbReference type="ARBA" id="ARBA00004167"/>
    </source>
</evidence>
<feature type="compositionally biased region" description="Low complexity" evidence="8">
    <location>
        <begin position="1"/>
        <end position="13"/>
    </location>
</feature>
<dbReference type="Proteomes" id="UP000424527">
    <property type="component" value="Unassembled WGS sequence"/>
</dbReference>
<dbReference type="PANTHER" id="PTHR10760:SF1">
    <property type="entry name" value="TORSIN-4A"/>
    <property type="match status" value="1"/>
</dbReference>
<dbReference type="GO" id="GO:0016887">
    <property type="term" value="F:ATP hydrolysis activity"/>
    <property type="evidence" value="ECO:0007669"/>
    <property type="project" value="InterPro"/>
</dbReference>
<gene>
    <name evidence="9" type="ORF">D5F01_LYC16849</name>
</gene>
<feature type="compositionally biased region" description="Acidic residues" evidence="8">
    <location>
        <begin position="14"/>
        <end position="28"/>
    </location>
</feature>
<keyword evidence="10" id="KW-1185">Reference proteome</keyword>
<protein>
    <submittedName>
        <fullName evidence="9">Torsin-4A Torsin family 4 member A</fullName>
    </submittedName>
</protein>
<feature type="compositionally biased region" description="Polar residues" evidence="8">
    <location>
        <begin position="268"/>
        <end position="278"/>
    </location>
</feature>
<feature type="compositionally biased region" description="Low complexity" evidence="8">
    <location>
        <begin position="295"/>
        <end position="318"/>
    </location>
</feature>
<dbReference type="GO" id="GO:0043066">
    <property type="term" value="P:negative regulation of apoptotic process"/>
    <property type="evidence" value="ECO:0007669"/>
    <property type="project" value="InterPro"/>
</dbReference>